<keyword evidence="4" id="KW-1185">Reference proteome</keyword>
<feature type="compositionally biased region" description="Polar residues" evidence="2">
    <location>
        <begin position="549"/>
        <end position="576"/>
    </location>
</feature>
<dbReference type="GeneID" id="54406331"/>
<feature type="compositionally biased region" description="Low complexity" evidence="2">
    <location>
        <begin position="298"/>
        <end position="309"/>
    </location>
</feature>
<feature type="compositionally biased region" description="Basic and acidic residues" evidence="2">
    <location>
        <begin position="621"/>
        <end position="639"/>
    </location>
</feature>
<reference evidence="3" key="1">
    <citation type="journal article" date="2020" name="Stud. Mycol.">
        <title>101 Dothideomycetes genomes: a test case for predicting lifestyles and emergence of pathogens.</title>
        <authorList>
            <person name="Haridas S."/>
            <person name="Albert R."/>
            <person name="Binder M."/>
            <person name="Bloem J."/>
            <person name="Labutti K."/>
            <person name="Salamov A."/>
            <person name="Andreopoulos B."/>
            <person name="Baker S."/>
            <person name="Barry K."/>
            <person name="Bills G."/>
            <person name="Bluhm B."/>
            <person name="Cannon C."/>
            <person name="Castanera R."/>
            <person name="Culley D."/>
            <person name="Daum C."/>
            <person name="Ezra D."/>
            <person name="Gonzalez J."/>
            <person name="Henrissat B."/>
            <person name="Kuo A."/>
            <person name="Liang C."/>
            <person name="Lipzen A."/>
            <person name="Lutzoni F."/>
            <person name="Magnuson J."/>
            <person name="Mondo S."/>
            <person name="Nolan M."/>
            <person name="Ohm R."/>
            <person name="Pangilinan J."/>
            <person name="Park H.-J."/>
            <person name="Ramirez L."/>
            <person name="Alfaro M."/>
            <person name="Sun H."/>
            <person name="Tritt A."/>
            <person name="Yoshinaga Y."/>
            <person name="Zwiers L.-H."/>
            <person name="Turgeon B."/>
            <person name="Goodwin S."/>
            <person name="Spatafora J."/>
            <person name="Crous P."/>
            <person name="Grigoriev I."/>
        </authorList>
    </citation>
    <scope>NUCLEOTIDE SEQUENCE</scope>
    <source>
        <strain evidence="3">CBS 119687</strain>
    </source>
</reference>
<dbReference type="AlphaFoldDB" id="A0A6A6AAB6"/>
<dbReference type="OrthoDB" id="3789140at2759"/>
<feature type="region of interest" description="Disordered" evidence="2">
    <location>
        <begin position="606"/>
        <end position="639"/>
    </location>
</feature>
<dbReference type="EMBL" id="ML977507">
    <property type="protein sequence ID" value="KAF2128760.1"/>
    <property type="molecule type" value="Genomic_DNA"/>
</dbReference>
<proteinExistence type="predicted"/>
<dbReference type="Proteomes" id="UP000799771">
    <property type="component" value="Unassembled WGS sequence"/>
</dbReference>
<sequence>MAIFDVFQRAMDAGDNAGGDDADASVASESQHTIQGPSAVETLLGQTLAKSNTTLDSTHSTTRPRAKAPASILGAVDCKNQEIVRLQHSLTELKTAHQARELQLRATKGELDNARHALSEKFVEYSRLRDEIKSVRKTMAREHQSIIYRKDIELFALRKGNEQKERNIAERDTRLEIVAREQRATLQAKDTQLRMLYERLAIMERQADPKFGNDMKFEDSSSDGDHALEVRLLRVRKGRKSPTAEDEKDMIIAKLQEDLAAASKTAEKIVDQQAELQRAWDMAKKIQAALNEERGNHAQTKTQLQTAATETEDDAHASAQADSSGRLPTIEEHDQNELESMFDTAQQDNLRLYTEVESLDKRLRDANARMFAAEKDAETLKEQVRLEQAINQDMEAARPSMVHRVHFQRMEGQLKDCQSALAAKEKEIGALKFTAAEKDQELKDQQIELDAAAKFHTQDQDEIEQLKLSLSEIRIANEKLMRDHERLASHRARHRVISAEHISARSSGATLIPFDSTSPTNSSDSAPVEAHQEPVPVIPAFVEKERQNSIQQTPEQCLRKQTPTPREQPSMISNDTPPAELRAPSALKVSKRKSMGLMDLMKRMVKKEKDTDVQEQPNKLVSEEKERERQRHVTADKNRNAMLRPKTAASELASTTPLLSNKQPDVEMRRPTTSALPKNVKPDMTRRITSRYYATQSTDNILADNILRPQTPAGDLKAVVKDESERPSSRAGRGTSTKLKRRSLF</sequence>
<gene>
    <name evidence="3" type="ORF">P153DRAFT_340952</name>
</gene>
<feature type="coiled-coil region" evidence="1">
    <location>
        <begin position="356"/>
        <end position="427"/>
    </location>
</feature>
<feature type="region of interest" description="Disordered" evidence="2">
    <location>
        <begin position="549"/>
        <end position="580"/>
    </location>
</feature>
<keyword evidence="1" id="KW-0175">Coiled coil</keyword>
<name>A0A6A6AAB6_9PLEO</name>
<feature type="region of interest" description="Disordered" evidence="2">
    <location>
        <begin position="291"/>
        <end position="328"/>
    </location>
</feature>
<evidence type="ECO:0000256" key="2">
    <source>
        <dbReference type="SAM" id="MobiDB-lite"/>
    </source>
</evidence>
<accession>A0A6A6AAB6</accession>
<evidence type="ECO:0000313" key="4">
    <source>
        <dbReference type="Proteomes" id="UP000799771"/>
    </source>
</evidence>
<feature type="region of interest" description="Disordered" evidence="2">
    <location>
        <begin position="703"/>
        <end position="745"/>
    </location>
</feature>
<dbReference type="RefSeq" id="XP_033523149.1">
    <property type="nucleotide sequence ID" value="XM_033665899.1"/>
</dbReference>
<evidence type="ECO:0000256" key="1">
    <source>
        <dbReference type="SAM" id="Coils"/>
    </source>
</evidence>
<organism evidence="3 4">
    <name type="scientific">Dothidotthia symphoricarpi CBS 119687</name>
    <dbReference type="NCBI Taxonomy" id="1392245"/>
    <lineage>
        <taxon>Eukaryota</taxon>
        <taxon>Fungi</taxon>
        <taxon>Dikarya</taxon>
        <taxon>Ascomycota</taxon>
        <taxon>Pezizomycotina</taxon>
        <taxon>Dothideomycetes</taxon>
        <taxon>Pleosporomycetidae</taxon>
        <taxon>Pleosporales</taxon>
        <taxon>Dothidotthiaceae</taxon>
        <taxon>Dothidotthia</taxon>
    </lineage>
</organism>
<feature type="compositionally biased region" description="Basic and acidic residues" evidence="2">
    <location>
        <begin position="718"/>
        <end position="728"/>
    </location>
</feature>
<evidence type="ECO:0000313" key="3">
    <source>
        <dbReference type="EMBL" id="KAF2128760.1"/>
    </source>
</evidence>
<protein>
    <submittedName>
        <fullName evidence="3">Uncharacterized protein</fullName>
    </submittedName>
</protein>